<dbReference type="Proteomes" id="UP001229313">
    <property type="component" value="Chromosome"/>
</dbReference>
<organism evidence="1 2">
    <name type="scientific">Lysobacter yananisis</name>
    <dbReference type="NCBI Taxonomy" id="1003114"/>
    <lineage>
        <taxon>Bacteria</taxon>
        <taxon>Pseudomonadati</taxon>
        <taxon>Pseudomonadota</taxon>
        <taxon>Gammaproteobacteria</taxon>
        <taxon>Lysobacterales</taxon>
        <taxon>Lysobacteraceae</taxon>
        <taxon>Lysobacter</taxon>
    </lineage>
</organism>
<accession>A0ABY9P937</accession>
<name>A0ABY9P937_9GAMM</name>
<dbReference type="EMBL" id="CP133568">
    <property type="protein sequence ID" value="WMT03315.1"/>
    <property type="molecule type" value="Genomic_DNA"/>
</dbReference>
<reference evidence="1 2" key="1">
    <citation type="submission" date="2023-08" db="EMBL/GenBank/DDBJ databases">
        <title>The whole genome sequence of Lysobacter yananisis.</title>
        <authorList>
            <person name="Sun H."/>
        </authorList>
    </citation>
    <scope>NUCLEOTIDE SEQUENCE [LARGE SCALE GENOMIC DNA]</scope>
    <source>
        <strain evidence="1 2">SNNU513</strain>
    </source>
</reference>
<evidence type="ECO:0000313" key="2">
    <source>
        <dbReference type="Proteomes" id="UP001229313"/>
    </source>
</evidence>
<dbReference type="InterPro" id="IPR009279">
    <property type="entry name" value="Portal_Mu"/>
</dbReference>
<gene>
    <name evidence="1" type="ORF">RDV84_00220</name>
</gene>
<dbReference type="Pfam" id="PF06074">
    <property type="entry name" value="Portal_Mu"/>
    <property type="match status" value="1"/>
</dbReference>
<sequence>MTDANRPELGREIATTRDGMDITRGYTGPLLLPNDSVLRNRGGYDLQIYEHVYSDDEVKATFSQRQLAVTQCEWQVEAGGDRRVDKQAAEWLRQQLHAVGWDNITTKMHNVVFYGYAVAELIYKPDGAYIGIDKIKVRNRRRFRYDQDCELRLLTQHNMFDGVLCDRKYFWDFNAGADNDDEPYGLGLAHWLYWPTLFKRNGLKFWLIFLEKFGMPTAKGTYDANATAEEKGKLLAAARAIQTDSGIIMPEGMKLELIEAARSGTADYKTLVDVMNAAIQKVVLGQTASTQGTPGRLGNDDLQADVRKDLIKADADLICESFNKGPVRQLMLWNFPAAQPPRVFRVTEEPEDLDTRAKRDKDVSDLGFKPSLKYINDTYGGEWTEKQSTPPPELLPPSGASAVDGADFAQAGEAVIALLRRHGLHFAESANAQDPSAPMADQVDRRLRPVGEHWIDQVRSLVDQAESLEDLDAKLLALAPDLSLDEYAEVFAQAMTAATLAGRYDIQQG</sequence>
<protein>
    <submittedName>
        <fullName evidence="1">DUF935 family protein</fullName>
    </submittedName>
</protein>
<proteinExistence type="predicted"/>
<dbReference type="RefSeq" id="WP_309152091.1">
    <property type="nucleotide sequence ID" value="NZ_CP133568.1"/>
</dbReference>
<keyword evidence="2" id="KW-1185">Reference proteome</keyword>
<evidence type="ECO:0000313" key="1">
    <source>
        <dbReference type="EMBL" id="WMT03315.1"/>
    </source>
</evidence>